<organism evidence="1 2">
    <name type="scientific">Luteolibacter flavescens</name>
    <dbReference type="NCBI Taxonomy" id="1859460"/>
    <lineage>
        <taxon>Bacteria</taxon>
        <taxon>Pseudomonadati</taxon>
        <taxon>Verrucomicrobiota</taxon>
        <taxon>Verrucomicrobiia</taxon>
        <taxon>Verrucomicrobiales</taxon>
        <taxon>Verrucomicrobiaceae</taxon>
        <taxon>Luteolibacter</taxon>
    </lineage>
</organism>
<accession>A0ABT3FNP3</accession>
<dbReference type="InterPro" id="IPR029060">
    <property type="entry name" value="PIN-like_dom_sf"/>
</dbReference>
<reference evidence="1 2" key="1">
    <citation type="submission" date="2022-10" db="EMBL/GenBank/DDBJ databases">
        <title>Luteolibacter flavescens strain MCCC 1K03193, whole genome shotgun sequencing project.</title>
        <authorList>
            <person name="Zhao G."/>
            <person name="Shen L."/>
        </authorList>
    </citation>
    <scope>NUCLEOTIDE SEQUENCE [LARGE SCALE GENOMIC DNA]</scope>
    <source>
        <strain evidence="1 2">MCCC 1K03193</strain>
    </source>
</reference>
<dbReference type="Gene3D" id="3.40.50.1010">
    <property type="entry name" value="5'-nuclease"/>
    <property type="match status" value="1"/>
</dbReference>
<dbReference type="Proteomes" id="UP001207930">
    <property type="component" value="Unassembled WGS sequence"/>
</dbReference>
<protein>
    <recommendedName>
        <fullName evidence="3">PIN domain-containing protein</fullName>
    </recommendedName>
</protein>
<dbReference type="SUPFAM" id="SSF88723">
    <property type="entry name" value="PIN domain-like"/>
    <property type="match status" value="1"/>
</dbReference>
<keyword evidence="2" id="KW-1185">Reference proteome</keyword>
<dbReference type="RefSeq" id="WP_264501142.1">
    <property type="nucleotide sequence ID" value="NZ_JAPDDS010000005.1"/>
</dbReference>
<comment type="caution">
    <text evidence="1">The sequence shown here is derived from an EMBL/GenBank/DDBJ whole genome shotgun (WGS) entry which is preliminary data.</text>
</comment>
<sequence length="131" mass="13947">MSAYWDSSALISSVVDPAIRARLESGNQWTRPHALAETFSTLTGGRLGYRVDPGTAAALVKDLGTRLHFIELSAEETLEALAAAKSLGVRGGRTHDWLHAVAARKASCSLLLTLNQSDFQGLDATLAVESP</sequence>
<evidence type="ECO:0000313" key="2">
    <source>
        <dbReference type="Proteomes" id="UP001207930"/>
    </source>
</evidence>
<name>A0ABT3FNP3_9BACT</name>
<dbReference type="EMBL" id="JAPDDS010000005">
    <property type="protein sequence ID" value="MCW1885185.1"/>
    <property type="molecule type" value="Genomic_DNA"/>
</dbReference>
<evidence type="ECO:0008006" key="3">
    <source>
        <dbReference type="Google" id="ProtNLM"/>
    </source>
</evidence>
<evidence type="ECO:0000313" key="1">
    <source>
        <dbReference type="EMBL" id="MCW1885185.1"/>
    </source>
</evidence>
<gene>
    <name evidence="1" type="ORF">OKA04_10640</name>
</gene>
<proteinExistence type="predicted"/>